<gene>
    <name evidence="6" type="ORF">TRUGW13939_10436</name>
</gene>
<evidence type="ECO:0000256" key="3">
    <source>
        <dbReference type="ARBA" id="ARBA00023163"/>
    </source>
</evidence>
<feature type="domain" description="Zn(2)-C6 fungal-type" evidence="5">
    <location>
        <begin position="9"/>
        <end position="38"/>
    </location>
</feature>
<dbReference type="Pfam" id="PF00172">
    <property type="entry name" value="Zn_clus"/>
    <property type="match status" value="1"/>
</dbReference>
<evidence type="ECO:0000259" key="5">
    <source>
        <dbReference type="PROSITE" id="PS50048"/>
    </source>
</evidence>
<evidence type="ECO:0000256" key="2">
    <source>
        <dbReference type="ARBA" id="ARBA00023125"/>
    </source>
</evidence>
<evidence type="ECO:0000313" key="7">
    <source>
        <dbReference type="Proteomes" id="UP000509510"/>
    </source>
</evidence>
<dbReference type="AlphaFoldDB" id="A0A7H8RAY7"/>
<evidence type="ECO:0000256" key="1">
    <source>
        <dbReference type="ARBA" id="ARBA00023015"/>
    </source>
</evidence>
<dbReference type="GO" id="GO:0003677">
    <property type="term" value="F:DNA binding"/>
    <property type="evidence" value="ECO:0007669"/>
    <property type="project" value="UniProtKB-KW"/>
</dbReference>
<dbReference type="PROSITE" id="PS50048">
    <property type="entry name" value="ZN2_CY6_FUNGAL_2"/>
    <property type="match status" value="1"/>
</dbReference>
<keyword evidence="2" id="KW-0238">DNA-binding</keyword>
<keyword evidence="7" id="KW-1185">Reference proteome</keyword>
<dbReference type="InterPro" id="IPR001138">
    <property type="entry name" value="Zn2Cys6_DnaBD"/>
</dbReference>
<name>A0A7H8RAY7_TALRU</name>
<organism evidence="6 7">
    <name type="scientific">Talaromyces rugulosus</name>
    <name type="common">Penicillium rugulosum</name>
    <dbReference type="NCBI Taxonomy" id="121627"/>
    <lineage>
        <taxon>Eukaryota</taxon>
        <taxon>Fungi</taxon>
        <taxon>Dikarya</taxon>
        <taxon>Ascomycota</taxon>
        <taxon>Pezizomycotina</taxon>
        <taxon>Eurotiomycetes</taxon>
        <taxon>Eurotiomycetidae</taxon>
        <taxon>Eurotiales</taxon>
        <taxon>Trichocomaceae</taxon>
        <taxon>Talaromyces</taxon>
        <taxon>Talaromyces sect. Islandici</taxon>
    </lineage>
</organism>
<dbReference type="Proteomes" id="UP000509510">
    <property type="component" value="Chromosome VI"/>
</dbReference>
<dbReference type="SUPFAM" id="SSF57701">
    <property type="entry name" value="Zn2/Cys6 DNA-binding domain"/>
    <property type="match status" value="1"/>
</dbReference>
<dbReference type="GO" id="GO:0008270">
    <property type="term" value="F:zinc ion binding"/>
    <property type="evidence" value="ECO:0007669"/>
    <property type="project" value="InterPro"/>
</dbReference>
<evidence type="ECO:0000256" key="4">
    <source>
        <dbReference type="ARBA" id="ARBA00023242"/>
    </source>
</evidence>
<dbReference type="PANTHER" id="PTHR38111">
    <property type="entry name" value="ZN(2)-C6 FUNGAL-TYPE DOMAIN-CONTAINING PROTEIN-RELATED"/>
    <property type="match status" value="1"/>
</dbReference>
<keyword evidence="4" id="KW-0539">Nucleus</keyword>
<dbReference type="PANTHER" id="PTHR38111:SF11">
    <property type="entry name" value="TRANSCRIPTION FACTOR DOMAIN-CONTAINING PROTEIN-RELATED"/>
    <property type="match status" value="1"/>
</dbReference>
<dbReference type="KEGG" id="trg:TRUGW13939_10436"/>
<dbReference type="GO" id="GO:0000981">
    <property type="term" value="F:DNA-binding transcription factor activity, RNA polymerase II-specific"/>
    <property type="evidence" value="ECO:0007669"/>
    <property type="project" value="InterPro"/>
</dbReference>
<dbReference type="OrthoDB" id="4314040at2759"/>
<dbReference type="InterPro" id="IPR053178">
    <property type="entry name" value="Osmoadaptation_assoc"/>
</dbReference>
<dbReference type="SMART" id="SM00066">
    <property type="entry name" value="GAL4"/>
    <property type="match status" value="1"/>
</dbReference>
<proteinExistence type="predicted"/>
<dbReference type="RefSeq" id="XP_035349441.1">
    <property type="nucleotide sequence ID" value="XM_035493548.1"/>
</dbReference>
<sequence length="458" mass="51512">MPGVPTGRACEGCRKQKKKCDEKKPACSRCLRLDILCVGSGERRFKFKEERRFTKSPETDDERSIIPKQESPDYAAASAISAAGRAARTIFLPPSNELTFLTSVFVQTLKPSTDLRYNLVWNYGGFLAEVPQRLGTNEALDASVYAVCAAHSSFCVYKDISVEALTKYSHALRMLRVCLDDPVKASSPETLCAVMMLLICQAFIGTGGSSFTGHCEGAAKILKARQYTTPQNDFEAKLILSLRGPVLFEGLWNDRIDLTPYEWESIVGSHYDSHVPEGRLMFMFSRVPCFMQRARSAIDQHEISALFEEMKPIYEASWEIVNKMQSNYDEVNAIPAHNRSRFLHANHQRIYSLGLVIVTVFNCMLKALDPGNLRYKSESMDLVNKILVLCDESHDYRPLGASCNILALMVAWVANTDPITKCIIEAAIADYQSDYPVRTLEGMSESLRIIDRHLRLFL</sequence>
<dbReference type="EMBL" id="CP055903">
    <property type="protein sequence ID" value="QKX63267.1"/>
    <property type="molecule type" value="Genomic_DNA"/>
</dbReference>
<keyword evidence="3" id="KW-0804">Transcription</keyword>
<evidence type="ECO:0000313" key="6">
    <source>
        <dbReference type="EMBL" id="QKX63267.1"/>
    </source>
</evidence>
<dbReference type="InterPro" id="IPR036864">
    <property type="entry name" value="Zn2-C6_fun-type_DNA-bd_sf"/>
</dbReference>
<keyword evidence="1" id="KW-0805">Transcription regulation</keyword>
<dbReference type="PROSITE" id="PS00463">
    <property type="entry name" value="ZN2_CY6_FUNGAL_1"/>
    <property type="match status" value="1"/>
</dbReference>
<reference evidence="7" key="1">
    <citation type="submission" date="2020-06" db="EMBL/GenBank/DDBJ databases">
        <title>A chromosome-scale genome assembly of Talaromyces rugulosus W13939.</title>
        <authorList>
            <person name="Wang B."/>
            <person name="Guo L."/>
            <person name="Ye K."/>
            <person name="Wang L."/>
        </authorList>
    </citation>
    <scope>NUCLEOTIDE SEQUENCE [LARGE SCALE GENOMIC DNA]</scope>
    <source>
        <strain evidence="7">W13939</strain>
    </source>
</reference>
<dbReference type="Gene3D" id="4.10.240.10">
    <property type="entry name" value="Zn(2)-C6 fungal-type DNA-binding domain"/>
    <property type="match status" value="1"/>
</dbReference>
<protein>
    <recommendedName>
        <fullName evidence="5">Zn(2)-C6 fungal-type domain-containing protein</fullName>
    </recommendedName>
</protein>
<accession>A0A7H8RAY7</accession>
<dbReference type="GeneID" id="55997916"/>